<dbReference type="EC" id="5.3.1.12" evidence="4 7"/>
<dbReference type="AlphaFoldDB" id="A0A937G6E4"/>
<comment type="catalytic activity">
    <reaction evidence="7">
        <text>aldehydo-D-galacturonate = keto-D-tagaturonate</text>
        <dbReference type="Rhea" id="RHEA:27702"/>
        <dbReference type="ChEBI" id="CHEBI:12952"/>
        <dbReference type="ChEBI" id="CHEBI:17886"/>
    </reaction>
</comment>
<organism evidence="8 9">
    <name type="scientific">Fulvivirga marina</name>
    <dbReference type="NCBI Taxonomy" id="2494733"/>
    <lineage>
        <taxon>Bacteria</taxon>
        <taxon>Pseudomonadati</taxon>
        <taxon>Bacteroidota</taxon>
        <taxon>Cytophagia</taxon>
        <taxon>Cytophagales</taxon>
        <taxon>Fulvivirgaceae</taxon>
        <taxon>Fulvivirga</taxon>
    </lineage>
</organism>
<proteinExistence type="inferred from homology"/>
<gene>
    <name evidence="7 8" type="primary">uxaC</name>
    <name evidence="8" type="ORF">JMN32_23400</name>
</gene>
<dbReference type="PANTHER" id="PTHR30068:SF4">
    <property type="entry name" value="URONATE ISOMERASE"/>
    <property type="match status" value="1"/>
</dbReference>
<evidence type="ECO:0000256" key="2">
    <source>
        <dbReference type="ARBA" id="ARBA00004892"/>
    </source>
</evidence>
<dbReference type="RefSeq" id="WP_202858806.1">
    <property type="nucleotide sequence ID" value="NZ_JAEUGD010000066.1"/>
</dbReference>
<dbReference type="SUPFAM" id="SSF51556">
    <property type="entry name" value="Metallo-dependent hydrolases"/>
    <property type="match status" value="1"/>
</dbReference>
<dbReference type="PANTHER" id="PTHR30068">
    <property type="entry name" value="URONATE ISOMERASE"/>
    <property type="match status" value="1"/>
</dbReference>
<dbReference type="InterPro" id="IPR003766">
    <property type="entry name" value="Uronate_isomerase"/>
</dbReference>
<evidence type="ECO:0000313" key="8">
    <source>
        <dbReference type="EMBL" id="MBL6449276.1"/>
    </source>
</evidence>
<comment type="similarity">
    <text evidence="3 7">Belongs to the metallo-dependent hydrolases superfamily. Uronate isomerase family.</text>
</comment>
<dbReference type="InterPro" id="IPR032466">
    <property type="entry name" value="Metal_Hydrolase"/>
</dbReference>
<dbReference type="HAMAP" id="MF_00675">
    <property type="entry name" value="UxaC"/>
    <property type="match status" value="1"/>
</dbReference>
<dbReference type="Gene3D" id="3.20.20.140">
    <property type="entry name" value="Metal-dependent hydrolases"/>
    <property type="match status" value="1"/>
</dbReference>
<keyword evidence="6 7" id="KW-0413">Isomerase</keyword>
<protein>
    <recommendedName>
        <fullName evidence="5 7">Uronate isomerase</fullName>
        <ecNumber evidence="4 7">5.3.1.12</ecNumber>
    </recommendedName>
    <alternativeName>
        <fullName evidence="7">Glucuronate isomerase</fullName>
    </alternativeName>
    <alternativeName>
        <fullName evidence="7">Uronic isomerase</fullName>
    </alternativeName>
</protein>
<dbReference type="EMBL" id="JAEUGD010000066">
    <property type="protein sequence ID" value="MBL6449276.1"/>
    <property type="molecule type" value="Genomic_DNA"/>
</dbReference>
<dbReference type="Pfam" id="PF02614">
    <property type="entry name" value="UxaC"/>
    <property type="match status" value="1"/>
</dbReference>
<name>A0A937G6E4_9BACT</name>
<keyword evidence="9" id="KW-1185">Reference proteome</keyword>
<dbReference type="GO" id="GO:0042840">
    <property type="term" value="P:D-glucuronate catabolic process"/>
    <property type="evidence" value="ECO:0007669"/>
    <property type="project" value="TreeGrafter"/>
</dbReference>
<dbReference type="GO" id="GO:0019698">
    <property type="term" value="P:D-galacturonate catabolic process"/>
    <property type="evidence" value="ECO:0007669"/>
    <property type="project" value="TreeGrafter"/>
</dbReference>
<evidence type="ECO:0000256" key="5">
    <source>
        <dbReference type="ARBA" id="ARBA00020555"/>
    </source>
</evidence>
<dbReference type="Proteomes" id="UP000614216">
    <property type="component" value="Unassembled WGS sequence"/>
</dbReference>
<comment type="pathway">
    <text evidence="2 7">Carbohydrate metabolism; pentose and glucuronate interconversion.</text>
</comment>
<evidence type="ECO:0000256" key="1">
    <source>
        <dbReference type="ARBA" id="ARBA00001165"/>
    </source>
</evidence>
<accession>A0A937G6E4</accession>
<dbReference type="NCBIfam" id="NF002794">
    <property type="entry name" value="PRK02925.1"/>
    <property type="match status" value="1"/>
</dbReference>
<reference evidence="8" key="1">
    <citation type="submission" date="2021-01" db="EMBL/GenBank/DDBJ databases">
        <title>Fulvivirga kasyanovii gen. nov., sp nov., a novel member of the phylum Bacteroidetes isolated from seawater in a mussel farm.</title>
        <authorList>
            <person name="Zhao L.-H."/>
            <person name="Wang Z.-J."/>
        </authorList>
    </citation>
    <scope>NUCLEOTIDE SEQUENCE</scope>
    <source>
        <strain evidence="8">29W222</strain>
    </source>
</reference>
<dbReference type="GO" id="GO:0008880">
    <property type="term" value="F:glucuronate isomerase activity"/>
    <property type="evidence" value="ECO:0007669"/>
    <property type="project" value="UniProtKB-UniRule"/>
</dbReference>
<comment type="catalytic activity">
    <reaction evidence="1 7">
        <text>D-glucuronate = D-fructuronate</text>
        <dbReference type="Rhea" id="RHEA:13049"/>
        <dbReference type="ChEBI" id="CHEBI:58720"/>
        <dbReference type="ChEBI" id="CHEBI:59863"/>
        <dbReference type="EC" id="5.3.1.12"/>
    </reaction>
</comment>
<evidence type="ECO:0000256" key="3">
    <source>
        <dbReference type="ARBA" id="ARBA00008397"/>
    </source>
</evidence>
<dbReference type="Gene3D" id="1.10.2020.10">
    <property type="entry name" value="uronate isomerase, domain 2, chain A"/>
    <property type="match status" value="1"/>
</dbReference>
<evidence type="ECO:0000313" key="9">
    <source>
        <dbReference type="Proteomes" id="UP000614216"/>
    </source>
</evidence>
<sequence length="478" mass="54896">MKSNTTIQSVNGRKALIHSGFLLENRYAEELYHDFASKMPIIDYHCHLSPADIANDRVFDNIAEAWIHGDHYKWRAMRTMGVEEKYITGGAADVDKFRKWASVVPYTMRNPLYHWTHLELARYFDEYKLLNESTAADVYEATSGLLNTPEYSCQNLLSKMNVEVVCTTEDPIDTLEYHQKMKQNGHVLKMSTAFRPDKAILIDNQAYNDYIDKLEEVSDISINSFKDICDALSKRMQYFHSNGCRLSDHGLNHMYFEPSTDQEIDAIFKKRRSGNSLSDSEALKFHSAILLFLAEAYHDLGWVQQFHLGALRNNNSRMNNLLGPDTGWDSIGDFSQASALSRFLNALDEKDKLAKTIIYNLNPADNEVMASMIGNFNDGKVKGKMQFGSGWWFLDQKDGITKQLNALSNMGLLSCFIGMLTDSRSFLSFPRHEYFRRVLCNILGDEINRGELPADMEWIGKMVQDVSYYNAKEYFEFL</sequence>
<evidence type="ECO:0000256" key="4">
    <source>
        <dbReference type="ARBA" id="ARBA00012546"/>
    </source>
</evidence>
<evidence type="ECO:0000256" key="6">
    <source>
        <dbReference type="ARBA" id="ARBA00023235"/>
    </source>
</evidence>
<evidence type="ECO:0000256" key="7">
    <source>
        <dbReference type="HAMAP-Rule" id="MF_00675"/>
    </source>
</evidence>
<comment type="caution">
    <text evidence="8">The sequence shown here is derived from an EMBL/GenBank/DDBJ whole genome shotgun (WGS) entry which is preliminary data.</text>
</comment>